<dbReference type="EMBL" id="NIDE01000002">
    <property type="protein sequence ID" value="OWK45142.1"/>
    <property type="molecule type" value="Genomic_DNA"/>
</dbReference>
<evidence type="ECO:0000313" key="2">
    <source>
        <dbReference type="Proteomes" id="UP000214646"/>
    </source>
</evidence>
<evidence type="ECO:0000313" key="1">
    <source>
        <dbReference type="EMBL" id="OWK45142.1"/>
    </source>
</evidence>
<dbReference type="AlphaFoldDB" id="A0A225DUR5"/>
<sequence length="143" mass="16172">MSVSVHDNWVYAHSVDYEKRRVVLYTIYPHVQPPEYTDVVFDGVVFHHFEQQKIGNGVVPANVLFDVEEADPMFTLNEYKELLARGRNHGWPGQDYDSLENLSARLTASGARCFRVSGVCGLDGFVFASSLQFLTRSSRAEVV</sequence>
<accession>A0A225DUR5</accession>
<comment type="caution">
    <text evidence="1">The sequence shown here is derived from an EMBL/GenBank/DDBJ whole genome shotgun (WGS) entry which is preliminary data.</text>
</comment>
<name>A0A225DUR5_9BACT</name>
<protein>
    <submittedName>
        <fullName evidence="1">Uncharacterized protein</fullName>
    </submittedName>
</protein>
<proteinExistence type="predicted"/>
<organism evidence="1 2">
    <name type="scientific">Fimbriiglobus ruber</name>
    <dbReference type="NCBI Taxonomy" id="1908690"/>
    <lineage>
        <taxon>Bacteria</taxon>
        <taxon>Pseudomonadati</taxon>
        <taxon>Planctomycetota</taxon>
        <taxon>Planctomycetia</taxon>
        <taxon>Gemmatales</taxon>
        <taxon>Gemmataceae</taxon>
        <taxon>Fimbriiglobus</taxon>
    </lineage>
</organism>
<gene>
    <name evidence="1" type="ORF">FRUB_01473</name>
</gene>
<keyword evidence="2" id="KW-1185">Reference proteome</keyword>
<reference evidence="2" key="1">
    <citation type="submission" date="2017-06" db="EMBL/GenBank/DDBJ databases">
        <title>Genome analysis of Fimbriiglobus ruber SP5, the first member of the order Planctomycetales with confirmed chitinolytic capability.</title>
        <authorList>
            <person name="Ravin N.V."/>
            <person name="Rakitin A.L."/>
            <person name="Ivanova A.A."/>
            <person name="Beletsky A.V."/>
            <person name="Kulichevskaya I.S."/>
            <person name="Mardanov A.V."/>
            <person name="Dedysh S.N."/>
        </authorList>
    </citation>
    <scope>NUCLEOTIDE SEQUENCE [LARGE SCALE GENOMIC DNA]</scope>
    <source>
        <strain evidence="2">SP5</strain>
    </source>
</reference>
<dbReference type="Proteomes" id="UP000214646">
    <property type="component" value="Unassembled WGS sequence"/>
</dbReference>